<gene>
    <name evidence="4" type="ORF">GSTUAT00001980001</name>
</gene>
<sequence length="319" mass="35629">MKKKPFNPPKIMPLLDFPNELILLIAESLPDVKSLSALILTNRRLSSLLTPHLHQRANEDKDGIPAFLWAAWRGHEPLVRLLLDMGADIDMAHSEDKKTALHKAVWYEHLDVLRVLLDKGANIHARATHGYTVLHFVAIGTRNSSEAIARLLLDRGADPDVQNEHKVTPLHLVVQQTSTNLVAIAKLFLEKGAKRNPRNGSGDTPLHHATRFGRKEMVRLLLDSGADVNALDYFGDTALHIAIEQHNEPCVKILFEYGADPYVKDSSGNTVWDWVHSGAMWESQEDVIMAEKLADLMGKMCFGRGSQGRRCERRAIAAS</sequence>
<evidence type="ECO:0000256" key="3">
    <source>
        <dbReference type="PROSITE-ProRule" id="PRU00023"/>
    </source>
</evidence>
<dbReference type="PANTHER" id="PTHR24166:SF48">
    <property type="entry name" value="PROTEIN VAPYRIN"/>
    <property type="match status" value="1"/>
</dbReference>
<feature type="repeat" description="ANK" evidence="3">
    <location>
        <begin position="201"/>
        <end position="233"/>
    </location>
</feature>
<keyword evidence="5" id="KW-1185">Reference proteome</keyword>
<dbReference type="InterPro" id="IPR036770">
    <property type="entry name" value="Ankyrin_rpt-contain_sf"/>
</dbReference>
<feature type="repeat" description="ANK" evidence="3">
    <location>
        <begin position="234"/>
        <end position="266"/>
    </location>
</feature>
<keyword evidence="1" id="KW-0677">Repeat</keyword>
<feature type="repeat" description="ANK" evidence="3">
    <location>
        <begin position="165"/>
        <end position="200"/>
    </location>
</feature>
<feature type="repeat" description="ANK" evidence="3">
    <location>
        <begin position="129"/>
        <end position="164"/>
    </location>
</feature>
<evidence type="ECO:0000313" key="4">
    <source>
        <dbReference type="EMBL" id="CUS13943.1"/>
    </source>
</evidence>
<dbReference type="InterPro" id="IPR002110">
    <property type="entry name" value="Ankyrin_rpt"/>
</dbReference>
<dbReference type="PROSITE" id="PS50088">
    <property type="entry name" value="ANK_REPEAT"/>
    <property type="match status" value="6"/>
</dbReference>
<dbReference type="Gene3D" id="1.25.40.20">
    <property type="entry name" value="Ankyrin repeat-containing domain"/>
    <property type="match status" value="2"/>
</dbReference>
<evidence type="ECO:0000256" key="1">
    <source>
        <dbReference type="ARBA" id="ARBA00022737"/>
    </source>
</evidence>
<evidence type="ECO:0000256" key="2">
    <source>
        <dbReference type="ARBA" id="ARBA00023043"/>
    </source>
</evidence>
<dbReference type="AlphaFoldDB" id="A0A292Q5B3"/>
<feature type="repeat" description="ANK" evidence="3">
    <location>
        <begin position="96"/>
        <end position="128"/>
    </location>
</feature>
<dbReference type="PRINTS" id="PR01415">
    <property type="entry name" value="ANKYRIN"/>
</dbReference>
<dbReference type="EMBL" id="LN890965">
    <property type="protein sequence ID" value="CUS13943.1"/>
    <property type="molecule type" value="Genomic_DNA"/>
</dbReference>
<dbReference type="SMART" id="SM00248">
    <property type="entry name" value="ANK"/>
    <property type="match status" value="6"/>
</dbReference>
<proteinExistence type="predicted"/>
<dbReference type="InterPro" id="IPR050889">
    <property type="entry name" value="Dendritic_Spine_Reg/Scaffold"/>
</dbReference>
<dbReference type="Pfam" id="PF12796">
    <property type="entry name" value="Ank_2"/>
    <property type="match status" value="2"/>
</dbReference>
<dbReference type="Pfam" id="PF00023">
    <property type="entry name" value="Ank"/>
    <property type="match status" value="1"/>
</dbReference>
<protein>
    <submittedName>
        <fullName evidence="4">Uncharacterized protein</fullName>
    </submittedName>
</protein>
<feature type="repeat" description="ANK" evidence="3">
    <location>
        <begin position="62"/>
        <end position="94"/>
    </location>
</feature>
<dbReference type="Proteomes" id="UP001412239">
    <property type="component" value="Unassembled WGS sequence"/>
</dbReference>
<dbReference type="PROSITE" id="PS50297">
    <property type="entry name" value="ANK_REP_REGION"/>
    <property type="match status" value="5"/>
</dbReference>
<keyword evidence="2 3" id="KW-0040">ANK repeat</keyword>
<reference evidence="4" key="1">
    <citation type="submission" date="2015-10" db="EMBL/GenBank/DDBJ databases">
        <authorList>
            <person name="Regsiter A."/>
            <person name="william w."/>
        </authorList>
    </citation>
    <scope>NUCLEOTIDE SEQUENCE</scope>
    <source>
        <strain evidence="4">Montdore</strain>
    </source>
</reference>
<accession>A0A292Q5B3</accession>
<name>A0A292Q5B3_9PEZI</name>
<dbReference type="SUPFAM" id="SSF48403">
    <property type="entry name" value="Ankyrin repeat"/>
    <property type="match status" value="1"/>
</dbReference>
<organism evidence="4 5">
    <name type="scientific">Tuber aestivum</name>
    <name type="common">summer truffle</name>
    <dbReference type="NCBI Taxonomy" id="59557"/>
    <lineage>
        <taxon>Eukaryota</taxon>
        <taxon>Fungi</taxon>
        <taxon>Dikarya</taxon>
        <taxon>Ascomycota</taxon>
        <taxon>Pezizomycotina</taxon>
        <taxon>Pezizomycetes</taxon>
        <taxon>Pezizales</taxon>
        <taxon>Tuberaceae</taxon>
        <taxon>Tuber</taxon>
    </lineage>
</organism>
<dbReference type="PANTHER" id="PTHR24166">
    <property type="entry name" value="ROLLING PEBBLES, ISOFORM B"/>
    <property type="match status" value="1"/>
</dbReference>
<evidence type="ECO:0000313" key="5">
    <source>
        <dbReference type="Proteomes" id="UP001412239"/>
    </source>
</evidence>